<protein>
    <submittedName>
        <fullName evidence="1">Tryptophan 2,3-dioxygenase</fullName>
    </submittedName>
</protein>
<dbReference type="Proteomes" id="UP000031847">
    <property type="component" value="Unassembled WGS sequence"/>
</dbReference>
<dbReference type="InterPro" id="IPR023903">
    <property type="entry name" value="Cyclised_pep"/>
</dbReference>
<dbReference type="GO" id="GO:0051213">
    <property type="term" value="F:dioxygenase activity"/>
    <property type="evidence" value="ECO:0007669"/>
    <property type="project" value="UniProtKB-KW"/>
</dbReference>
<organism evidence="1 2">
    <name type="scientific">Lactococcus lactis subsp. lactis</name>
    <name type="common">Streptococcus lactis</name>
    <dbReference type="NCBI Taxonomy" id="1360"/>
    <lineage>
        <taxon>Bacteria</taxon>
        <taxon>Bacillati</taxon>
        <taxon>Bacillota</taxon>
        <taxon>Bacilli</taxon>
        <taxon>Lactobacillales</taxon>
        <taxon>Streptococcaceae</taxon>
        <taxon>Lactococcus</taxon>
    </lineage>
</organism>
<accession>A0A0B8QKG9</accession>
<comment type="caution">
    <text evidence="1">The sequence shown here is derived from an EMBL/GenBank/DDBJ whole genome shotgun (WGS) entry which is preliminary data.</text>
</comment>
<evidence type="ECO:0000313" key="1">
    <source>
        <dbReference type="EMBL" id="GAM79036.1"/>
    </source>
</evidence>
<name>A0A0B8QKG9_LACLL</name>
<proteinExistence type="predicted"/>
<evidence type="ECO:0000313" key="2">
    <source>
        <dbReference type="Proteomes" id="UP000031847"/>
    </source>
</evidence>
<keyword evidence="1" id="KW-0560">Oxidoreductase</keyword>
<reference evidence="1 2" key="1">
    <citation type="submission" date="2015-01" db="EMBL/GenBank/DDBJ databases">
        <title>Lactococcus lactis subsp.lactis JCM 5805 whole genome shotgun sequence.</title>
        <authorList>
            <person name="Fujii T."/>
            <person name="Tomita Y."/>
            <person name="Ikushima S."/>
            <person name="Fujiwara D."/>
        </authorList>
    </citation>
    <scope>NUCLEOTIDE SEQUENCE [LARGE SCALE GENOMIC DNA]</scope>
    <source>
        <strain evidence="1 2">JCM 5805</strain>
    </source>
</reference>
<dbReference type="EMBL" id="BBSI01000007">
    <property type="protein sequence ID" value="GAM79036.1"/>
    <property type="molecule type" value="Genomic_DNA"/>
</dbReference>
<dbReference type="NCBIfam" id="TIGR04079">
    <property type="entry name" value="phero_cyc_pep"/>
    <property type="match status" value="1"/>
</dbReference>
<gene>
    <name evidence="1" type="ORF">JCM5805K_0140</name>
</gene>
<sequence length="48" mass="5487">MVSVYIKRRFIMQKELKEQSTKPELLAMLKNVLENSSMAKGDGWAASK</sequence>
<keyword evidence="1" id="KW-0223">Dioxygenase</keyword>
<dbReference type="AlphaFoldDB" id="A0A0B8QKG9"/>